<dbReference type="PANTHER" id="PTHR39338">
    <property type="entry name" value="BLL5662 PROTEIN-RELATED"/>
    <property type="match status" value="1"/>
</dbReference>
<proteinExistence type="predicted"/>
<dbReference type="Pfam" id="PF05762">
    <property type="entry name" value="VWA_CoxE"/>
    <property type="match status" value="1"/>
</dbReference>
<dbReference type="AlphaFoldDB" id="A0A1G5AG47"/>
<dbReference type="EMBL" id="FMUX01000001">
    <property type="protein sequence ID" value="SCX76844.1"/>
    <property type="molecule type" value="Genomic_DNA"/>
</dbReference>
<evidence type="ECO:0008006" key="3">
    <source>
        <dbReference type="Google" id="ProtNLM"/>
    </source>
</evidence>
<reference evidence="1 2" key="1">
    <citation type="submission" date="2016-10" db="EMBL/GenBank/DDBJ databases">
        <authorList>
            <person name="de Groot N.N."/>
        </authorList>
    </citation>
    <scope>NUCLEOTIDE SEQUENCE [LARGE SCALE GENOMIC DNA]</scope>
    <source>
        <strain evidence="1 2">AA1</strain>
    </source>
</reference>
<name>A0A1G5AG47_9BACT</name>
<accession>A0A1G5AG47</accession>
<evidence type="ECO:0000313" key="2">
    <source>
        <dbReference type="Proteomes" id="UP000198870"/>
    </source>
</evidence>
<dbReference type="InterPro" id="IPR036465">
    <property type="entry name" value="vWFA_dom_sf"/>
</dbReference>
<keyword evidence="2" id="KW-1185">Reference proteome</keyword>
<evidence type="ECO:0000313" key="1">
    <source>
        <dbReference type="EMBL" id="SCX76844.1"/>
    </source>
</evidence>
<dbReference type="InterPro" id="IPR008912">
    <property type="entry name" value="Uncharacterised_CoxE"/>
</dbReference>
<organism evidence="1 2">
    <name type="scientific">Desulfoluna spongiiphila</name>
    <dbReference type="NCBI Taxonomy" id="419481"/>
    <lineage>
        <taxon>Bacteria</taxon>
        <taxon>Pseudomonadati</taxon>
        <taxon>Thermodesulfobacteriota</taxon>
        <taxon>Desulfobacteria</taxon>
        <taxon>Desulfobacterales</taxon>
        <taxon>Desulfolunaceae</taxon>
        <taxon>Desulfoluna</taxon>
    </lineage>
</organism>
<dbReference type="RefSeq" id="WP_092207286.1">
    <property type="nucleotide sequence ID" value="NZ_FMUX01000001.1"/>
</dbReference>
<protein>
    <recommendedName>
        <fullName evidence="3">VWA domain containing CoxE-like protein</fullName>
    </recommendedName>
</protein>
<gene>
    <name evidence="1" type="ORF">SAMN05216233_101154</name>
</gene>
<dbReference type="STRING" id="419481.SAMN05216233_101154"/>
<dbReference type="OrthoDB" id="9790469at2"/>
<dbReference type="Proteomes" id="UP000198870">
    <property type="component" value="Unassembled WGS sequence"/>
</dbReference>
<dbReference type="SUPFAM" id="SSF53300">
    <property type="entry name" value="vWA-like"/>
    <property type="match status" value="1"/>
</dbReference>
<sequence>MVNLTLRFVNCCRAADLRVSTAEVLDVVQQLAIVDPFDEFQFYTVLRTNFAKSHRDQDRFEQLYNLFFHEMKNDLTGVEITPESEGFDEVIAQLAKEMETDGDAMKQAILDFMAGKPLGYLDLINKLHKQEEQAATGLKSNMTQLSSRLEVMLKINQMKEKVLQFLGGNHAVVDDSVKAKIEEEFSRRLESAYDILTKEPKTKNSGLKTVAHNDEHYDEIGQIPFSSLSADEIEEVRDVIRQLVKKLEEIATLRYSVAKKGEIDVKKTLRRAGKYLGIPIEIIRKDKPLRKGKIVVLCDVSGSVWATARFMLNILYALQECFSKVKSFIFVSELAEVTDHFIEKEVNDAIEAIMKDAPINYYAQTDYGMAFQTFKNNHLPDLDKKTTLIIIGDARSNYQNPQDHILRQLRDKCRRIIWLNPEQEKQWSEGDSEMYTYKAHCHEVRACGNLNQLIDFIQELVL</sequence>
<dbReference type="PANTHER" id="PTHR39338:SF5">
    <property type="entry name" value="BLR6139 PROTEIN"/>
    <property type="match status" value="1"/>
</dbReference>